<reference evidence="2" key="1">
    <citation type="submission" date="2021-06" db="EMBL/GenBank/DDBJ databases">
        <title>44 bacteria genomes isolated from Dapeng, Shenzhen.</title>
        <authorList>
            <person name="Zheng W."/>
            <person name="Yu S."/>
            <person name="Huang Y."/>
        </authorList>
    </citation>
    <scope>NUCLEOTIDE SEQUENCE</scope>
    <source>
        <strain evidence="2">DP5N28-2</strain>
    </source>
</reference>
<accession>A0A953HUB5</accession>
<evidence type="ECO:0000313" key="2">
    <source>
        <dbReference type="EMBL" id="MBY5956596.1"/>
    </source>
</evidence>
<keyword evidence="1" id="KW-0732">Signal</keyword>
<dbReference type="RefSeq" id="WP_222578113.1">
    <property type="nucleotide sequence ID" value="NZ_JAHVHU010000001.1"/>
</dbReference>
<evidence type="ECO:0000256" key="1">
    <source>
        <dbReference type="SAM" id="SignalP"/>
    </source>
</evidence>
<gene>
    <name evidence="2" type="ORF">KUV50_00515</name>
</gene>
<protein>
    <recommendedName>
        <fullName evidence="4">Gliding motility-associated C-terminal domain-containing protein</fullName>
    </recommendedName>
</protein>
<sequence>MKENCTNFSFLLVFCWSFFCGAGLTAVDAQSCGIRVEYFNVLPTEVTEDGVLYKRVQMLLKNDEPGLAKKFFMLFDDQSPAALDSLPETHSYDNTTSEILIPVSVDKITFYDRNNINGCNVDYYPGFTPNVCTFNVTTHIDLSEDCFNRAATFTIPSSVTIDSVVWFRDGQQVDHDSMEWHNIPPGIYDIKFYDTSGCESEAYVSTCTEKKEAGEDKFVPYCIGEGDTLNLYDHLDADVDSGGFYTEAFVPLDSLSVMQLTFDSAGDQRFYYIAPALLDIPDTSTMTINVRDCSVCAYELIAAARSCADPETIDVTVSGGTPEDTTFTVTLPDGRTSTQVFYTPFQIDFPAFQDSFQLHVQRNTASGICDSTLQVPPIPNPMVLITATEVPMPGDSVGIRISASQGVAPYQIEASIGVQKKSVSLLDGVERQLDFRQTHDSVFITALDDQGCMGTDTLVLTPDCIHPGVTPLATTCGLDNGQITIDPSALPAGRTITWMDVNESELWERTELAPGTYYFTVAYEDCLIEDHVTIDASMPSSPEVLAVNECLLDGEATFYLSDSSQVVQWRSGAEVLPFFSVEAPANEDHIFHIETLDGCIDTVTVRSDEPVWLHHIGYQEPDQLSALLGIDLNALTDFGWIFRDSTLCQPCGDYESEIMLDAGIYTFYAEQGPGCRRDTTIRIDRPDHVFLMPNVITPGKGQNNLIQIFDPLNQMESIIEFQVYDRFGNILYERSDFYTDDDSSINWPNGMSTELPDLIVCIARIKCKEGDEVTMSQDVLILR</sequence>
<feature type="signal peptide" evidence="1">
    <location>
        <begin position="1"/>
        <end position="22"/>
    </location>
</feature>
<name>A0A953HUB5_9BACT</name>
<evidence type="ECO:0000313" key="3">
    <source>
        <dbReference type="Proteomes" id="UP000753961"/>
    </source>
</evidence>
<dbReference type="EMBL" id="JAHVHU010000001">
    <property type="protein sequence ID" value="MBY5956596.1"/>
    <property type="molecule type" value="Genomic_DNA"/>
</dbReference>
<comment type="caution">
    <text evidence="2">The sequence shown here is derived from an EMBL/GenBank/DDBJ whole genome shotgun (WGS) entry which is preliminary data.</text>
</comment>
<dbReference type="Proteomes" id="UP000753961">
    <property type="component" value="Unassembled WGS sequence"/>
</dbReference>
<feature type="chain" id="PRO_5036762045" description="Gliding motility-associated C-terminal domain-containing protein" evidence="1">
    <location>
        <begin position="23"/>
        <end position="783"/>
    </location>
</feature>
<keyword evidence="3" id="KW-1185">Reference proteome</keyword>
<dbReference type="AlphaFoldDB" id="A0A953HUB5"/>
<evidence type="ECO:0008006" key="4">
    <source>
        <dbReference type="Google" id="ProtNLM"/>
    </source>
</evidence>
<proteinExistence type="predicted"/>
<organism evidence="2 3">
    <name type="scientific">Membranihabitans marinus</name>
    <dbReference type="NCBI Taxonomy" id="1227546"/>
    <lineage>
        <taxon>Bacteria</taxon>
        <taxon>Pseudomonadati</taxon>
        <taxon>Bacteroidota</taxon>
        <taxon>Saprospiria</taxon>
        <taxon>Saprospirales</taxon>
        <taxon>Saprospiraceae</taxon>
        <taxon>Membranihabitans</taxon>
    </lineage>
</organism>